<keyword evidence="1 6" id="KW-0493">Microtubule</keyword>
<dbReference type="EMBL" id="CAJPDQ010000002">
    <property type="protein sequence ID" value="CAF9905031.1"/>
    <property type="molecule type" value="Genomic_DNA"/>
</dbReference>
<keyword evidence="2 5" id="KW-0547">Nucleotide-binding</keyword>
<dbReference type="AlphaFoldDB" id="A0A8H3ELC7"/>
<dbReference type="PROSITE" id="PS50067">
    <property type="entry name" value="KINESIN_MOTOR_2"/>
    <property type="match status" value="1"/>
</dbReference>
<evidence type="ECO:0000256" key="4">
    <source>
        <dbReference type="ARBA" id="ARBA00023175"/>
    </source>
</evidence>
<feature type="compositionally biased region" description="Basic and acidic residues" evidence="8">
    <location>
        <begin position="640"/>
        <end position="658"/>
    </location>
</feature>
<dbReference type="GO" id="GO:0005634">
    <property type="term" value="C:nucleus"/>
    <property type="evidence" value="ECO:0007669"/>
    <property type="project" value="TreeGrafter"/>
</dbReference>
<evidence type="ECO:0000313" key="10">
    <source>
        <dbReference type="EMBL" id="CAF9905031.1"/>
    </source>
</evidence>
<dbReference type="InterPro" id="IPR027640">
    <property type="entry name" value="Kinesin-like_fam"/>
</dbReference>
<dbReference type="PANTHER" id="PTHR24115:SF1008">
    <property type="entry name" value="KINESIN-LIKE PROTEIN SUBITO"/>
    <property type="match status" value="1"/>
</dbReference>
<dbReference type="PRINTS" id="PR00380">
    <property type="entry name" value="KINESINHEAVY"/>
</dbReference>
<dbReference type="SMART" id="SM00129">
    <property type="entry name" value="KISc"/>
    <property type="match status" value="1"/>
</dbReference>
<feature type="region of interest" description="Disordered" evidence="8">
    <location>
        <begin position="631"/>
        <end position="718"/>
    </location>
</feature>
<feature type="binding site" evidence="5">
    <location>
        <begin position="126"/>
        <end position="133"/>
    </location>
    <ligand>
        <name>ATP</name>
        <dbReference type="ChEBI" id="CHEBI:30616"/>
    </ligand>
</feature>
<dbReference type="InterPro" id="IPR019821">
    <property type="entry name" value="Kinesin_motor_CS"/>
</dbReference>
<proteinExistence type="inferred from homology"/>
<keyword evidence="11" id="KW-1185">Reference proteome</keyword>
<protein>
    <recommendedName>
        <fullName evidence="6">Kinesin-like protein</fullName>
    </recommendedName>
</protein>
<name>A0A8H3ELC7_9LECA</name>
<dbReference type="GO" id="GO:0005874">
    <property type="term" value="C:microtubule"/>
    <property type="evidence" value="ECO:0007669"/>
    <property type="project" value="UniProtKB-KW"/>
</dbReference>
<keyword evidence="4 5" id="KW-0505">Motor protein</keyword>
<evidence type="ECO:0000256" key="8">
    <source>
        <dbReference type="SAM" id="MobiDB-lite"/>
    </source>
</evidence>
<dbReference type="PANTHER" id="PTHR24115">
    <property type="entry name" value="KINESIN-RELATED"/>
    <property type="match status" value="1"/>
</dbReference>
<dbReference type="InterPro" id="IPR001752">
    <property type="entry name" value="Kinesin_motor_dom"/>
</dbReference>
<evidence type="ECO:0000259" key="9">
    <source>
        <dbReference type="PROSITE" id="PS50067"/>
    </source>
</evidence>
<dbReference type="GO" id="GO:0007018">
    <property type="term" value="P:microtubule-based movement"/>
    <property type="evidence" value="ECO:0007669"/>
    <property type="project" value="InterPro"/>
</dbReference>
<dbReference type="GO" id="GO:0005871">
    <property type="term" value="C:kinesin complex"/>
    <property type="evidence" value="ECO:0007669"/>
    <property type="project" value="TreeGrafter"/>
</dbReference>
<evidence type="ECO:0000256" key="7">
    <source>
        <dbReference type="SAM" id="Coils"/>
    </source>
</evidence>
<dbReference type="GO" id="GO:0016887">
    <property type="term" value="F:ATP hydrolysis activity"/>
    <property type="evidence" value="ECO:0007669"/>
    <property type="project" value="TreeGrafter"/>
</dbReference>
<dbReference type="FunFam" id="3.40.850.10:FF:000091">
    <property type="entry name" value="Kinesin family protein"/>
    <property type="match status" value="1"/>
</dbReference>
<gene>
    <name evidence="10" type="ORF">GOMPHAMPRED_003015</name>
</gene>
<keyword evidence="7" id="KW-0175">Coiled coil</keyword>
<feature type="coiled-coil region" evidence="7">
    <location>
        <begin position="504"/>
        <end position="582"/>
    </location>
</feature>
<evidence type="ECO:0000256" key="3">
    <source>
        <dbReference type="ARBA" id="ARBA00022840"/>
    </source>
</evidence>
<dbReference type="GO" id="GO:0005524">
    <property type="term" value="F:ATP binding"/>
    <property type="evidence" value="ECO:0007669"/>
    <property type="project" value="UniProtKB-UniRule"/>
</dbReference>
<accession>A0A8H3ELC7</accession>
<dbReference type="InterPro" id="IPR027417">
    <property type="entry name" value="P-loop_NTPase"/>
</dbReference>
<feature type="domain" description="Kinesin motor" evidence="9">
    <location>
        <begin position="8"/>
        <end position="470"/>
    </location>
</feature>
<reference evidence="10" key="1">
    <citation type="submission" date="2021-03" db="EMBL/GenBank/DDBJ databases">
        <authorList>
            <person name="Tagirdzhanova G."/>
        </authorList>
    </citation>
    <scope>NUCLEOTIDE SEQUENCE</scope>
</reference>
<dbReference type="Proteomes" id="UP000664169">
    <property type="component" value="Unassembled WGS sequence"/>
</dbReference>
<sequence length="718" mass="79230">MESAKAPLFEVYLRLRPPPSLYPTLPTVQHASLSSNDRERFLTVEPPTPTAVVQNDQPFGKAHSYSKHITIHPSSESRKRAVEKFGFTRVFEEQTTQLDIFEGVDVPGLVGGVLDGCRDGLVATLGVTGSGKSHTILGSRAERGITQLSLDLLFGSISEKILHPSQHSLLLGSIIAADTSEAQISSASGFLEGLYGENIGHSSRAATPMTDVPPTSRRLLPFRPSALPTLPDVSNICAASTSNMDYVVLVSMYEVYNDRIYDLLSHPRNAKDSRRRPLLFKSTEGSPDRKVVAGLKKVVCGSYEEALMVLEIGLTERSVAGTGSNSVSSRSHGFFCLEVKKRRQGGMSTAWTGSQLTIVDLAGSERARNAKTAGTTLAEAGKINESLMYLGQCLQLQGDLNDGLKSTVVPYRQCKLTELLFSNSFPSASAIQSPSPKNTQKGVMIVTADPLGDFNATSQILRYSALAKEITIPRIPSVTDIVFHGAQLSSRASGRETPGDSADLEAALTEIESLNDQVELLAMHLAKERLRREEAEERWQKAEEQREIIEAEIREECWSEVEKRMDEERRRWKNAMEEEAEQNDAHLDRKLEVLAQGIRIHEDPMPIRVQEIEDDNVALRRRVQELERELLGRSPTKGRPLREIKLSDSMSAEDKENEVTSLDQMGSLYLGSDDVFDPSQGIKQSKLPKTPGKKLRKLTPRSNLGFGDEDLPMLETPP</sequence>
<comment type="caution">
    <text evidence="10">The sequence shown here is derived from an EMBL/GenBank/DDBJ whole genome shotgun (WGS) entry which is preliminary data.</text>
</comment>
<organism evidence="10 11">
    <name type="scientific">Gomphillus americanus</name>
    <dbReference type="NCBI Taxonomy" id="1940652"/>
    <lineage>
        <taxon>Eukaryota</taxon>
        <taxon>Fungi</taxon>
        <taxon>Dikarya</taxon>
        <taxon>Ascomycota</taxon>
        <taxon>Pezizomycotina</taxon>
        <taxon>Lecanoromycetes</taxon>
        <taxon>OSLEUM clade</taxon>
        <taxon>Ostropomycetidae</taxon>
        <taxon>Ostropales</taxon>
        <taxon>Graphidaceae</taxon>
        <taxon>Gomphilloideae</taxon>
        <taxon>Gomphillus</taxon>
    </lineage>
</organism>
<dbReference type="GO" id="GO:0008017">
    <property type="term" value="F:microtubule binding"/>
    <property type="evidence" value="ECO:0007669"/>
    <property type="project" value="InterPro"/>
</dbReference>
<evidence type="ECO:0000256" key="5">
    <source>
        <dbReference type="PROSITE-ProRule" id="PRU00283"/>
    </source>
</evidence>
<dbReference type="InterPro" id="IPR036961">
    <property type="entry name" value="Kinesin_motor_dom_sf"/>
</dbReference>
<dbReference type="GO" id="GO:0003777">
    <property type="term" value="F:microtubule motor activity"/>
    <property type="evidence" value="ECO:0007669"/>
    <property type="project" value="InterPro"/>
</dbReference>
<evidence type="ECO:0000256" key="2">
    <source>
        <dbReference type="ARBA" id="ARBA00022741"/>
    </source>
</evidence>
<dbReference type="OrthoDB" id="123929at2759"/>
<dbReference type="SUPFAM" id="SSF52540">
    <property type="entry name" value="P-loop containing nucleoside triphosphate hydrolases"/>
    <property type="match status" value="1"/>
</dbReference>
<dbReference type="PROSITE" id="PS00411">
    <property type="entry name" value="KINESIN_MOTOR_1"/>
    <property type="match status" value="1"/>
</dbReference>
<evidence type="ECO:0000313" key="11">
    <source>
        <dbReference type="Proteomes" id="UP000664169"/>
    </source>
</evidence>
<evidence type="ECO:0000256" key="6">
    <source>
        <dbReference type="RuleBase" id="RU000394"/>
    </source>
</evidence>
<dbReference type="Gene3D" id="3.40.850.10">
    <property type="entry name" value="Kinesin motor domain"/>
    <property type="match status" value="1"/>
</dbReference>
<dbReference type="Pfam" id="PF00225">
    <property type="entry name" value="Kinesin"/>
    <property type="match status" value="1"/>
</dbReference>
<evidence type="ECO:0000256" key="1">
    <source>
        <dbReference type="ARBA" id="ARBA00022701"/>
    </source>
</evidence>
<comment type="similarity">
    <text evidence="5 6">Belongs to the TRAFAC class myosin-kinesin ATPase superfamily. Kinesin family.</text>
</comment>
<keyword evidence="3 5" id="KW-0067">ATP-binding</keyword>